<keyword evidence="3" id="KW-0680">Restriction system</keyword>
<gene>
    <name evidence="4" type="ORF">LMG9449_0690</name>
</gene>
<dbReference type="Proteomes" id="UP000053612">
    <property type="component" value="Unassembled WGS sequence"/>
</dbReference>
<name>A0A0V8E0X9_LACLL</name>
<evidence type="ECO:0000313" key="4">
    <source>
        <dbReference type="EMBL" id="KSU19459.1"/>
    </source>
</evidence>
<proteinExistence type="predicted"/>
<sequence>MKFLDLFAGIGGFRLGLEQAGNSVTVPVIYEIARRFE</sequence>
<organism evidence="4 5">
    <name type="scientific">Lactococcus lactis subsp. lactis</name>
    <name type="common">Streptococcus lactis</name>
    <dbReference type="NCBI Taxonomy" id="1360"/>
    <lineage>
        <taxon>Bacteria</taxon>
        <taxon>Bacillati</taxon>
        <taxon>Bacillota</taxon>
        <taxon>Bacilli</taxon>
        <taxon>Lactobacillales</taxon>
        <taxon>Streptococcaceae</taxon>
        <taxon>Lactococcus</taxon>
    </lineage>
</organism>
<dbReference type="GO" id="GO:0008168">
    <property type="term" value="F:methyltransferase activity"/>
    <property type="evidence" value="ECO:0007669"/>
    <property type="project" value="UniProtKB-KW"/>
</dbReference>
<accession>A0A0V8E0X9</accession>
<evidence type="ECO:0000256" key="3">
    <source>
        <dbReference type="ARBA" id="ARBA00022747"/>
    </source>
</evidence>
<evidence type="ECO:0000256" key="1">
    <source>
        <dbReference type="ARBA" id="ARBA00022603"/>
    </source>
</evidence>
<protein>
    <submittedName>
        <fullName evidence="4">Uncharacterized protein</fullName>
    </submittedName>
</protein>
<keyword evidence="2" id="KW-0808">Transferase</keyword>
<reference evidence="5" key="1">
    <citation type="submission" date="2015-10" db="EMBL/GenBank/DDBJ databases">
        <title>Draft Genome Sequences of 11 Lactococcus lactis subspecies cremoris strains.</title>
        <authorList>
            <person name="Wels M."/>
            <person name="Backus L."/>
            <person name="Boekhorst J."/>
            <person name="Dijkstra A."/>
            <person name="Beerthuizen M."/>
            <person name="Kelly W."/>
            <person name="Siezen R."/>
            <person name="Bachmann H."/>
            <person name="Van Hijum S."/>
        </authorList>
    </citation>
    <scope>NUCLEOTIDE SEQUENCE [LARGE SCALE GENOMIC DNA]</scope>
    <source>
        <strain evidence="5">LMG9449</strain>
    </source>
</reference>
<evidence type="ECO:0000313" key="5">
    <source>
        <dbReference type="Proteomes" id="UP000053612"/>
    </source>
</evidence>
<comment type="caution">
    <text evidence="4">The sequence shown here is derived from an EMBL/GenBank/DDBJ whole genome shotgun (WGS) entry which is preliminary data.</text>
</comment>
<dbReference type="InterPro" id="IPR029063">
    <property type="entry name" value="SAM-dependent_MTases_sf"/>
</dbReference>
<dbReference type="SUPFAM" id="SSF53335">
    <property type="entry name" value="S-adenosyl-L-methionine-dependent methyltransferases"/>
    <property type="match status" value="1"/>
</dbReference>
<dbReference type="PATRIC" id="fig|1360.109.peg.1989"/>
<dbReference type="EMBL" id="LKLS01000087">
    <property type="protein sequence ID" value="KSU19459.1"/>
    <property type="molecule type" value="Genomic_DNA"/>
</dbReference>
<dbReference type="InterPro" id="IPR001525">
    <property type="entry name" value="C5_MeTfrase"/>
</dbReference>
<evidence type="ECO:0000256" key="2">
    <source>
        <dbReference type="ARBA" id="ARBA00022679"/>
    </source>
</evidence>
<dbReference type="Pfam" id="PF00145">
    <property type="entry name" value="DNA_methylase"/>
    <property type="match status" value="1"/>
</dbReference>
<dbReference type="AlphaFoldDB" id="A0A0V8E0X9"/>
<keyword evidence="1" id="KW-0489">Methyltransferase</keyword>
<dbReference type="GO" id="GO:0009307">
    <property type="term" value="P:DNA restriction-modification system"/>
    <property type="evidence" value="ECO:0007669"/>
    <property type="project" value="UniProtKB-KW"/>
</dbReference>
<dbReference type="GO" id="GO:0032259">
    <property type="term" value="P:methylation"/>
    <property type="evidence" value="ECO:0007669"/>
    <property type="project" value="UniProtKB-KW"/>
</dbReference>
<dbReference type="Gene3D" id="3.40.50.150">
    <property type="entry name" value="Vaccinia Virus protein VP39"/>
    <property type="match status" value="1"/>
</dbReference>